<organism evidence="3">
    <name type="scientific">Sesamum latifolium</name>
    <dbReference type="NCBI Taxonomy" id="2727402"/>
    <lineage>
        <taxon>Eukaryota</taxon>
        <taxon>Viridiplantae</taxon>
        <taxon>Streptophyta</taxon>
        <taxon>Embryophyta</taxon>
        <taxon>Tracheophyta</taxon>
        <taxon>Spermatophyta</taxon>
        <taxon>Magnoliopsida</taxon>
        <taxon>eudicotyledons</taxon>
        <taxon>Gunneridae</taxon>
        <taxon>Pentapetalae</taxon>
        <taxon>asterids</taxon>
        <taxon>lamiids</taxon>
        <taxon>Lamiales</taxon>
        <taxon>Pedaliaceae</taxon>
        <taxon>Sesamum</taxon>
    </lineage>
</organism>
<proteinExistence type="predicted"/>
<feature type="transmembrane region" description="Helical" evidence="2">
    <location>
        <begin position="9"/>
        <end position="30"/>
    </location>
</feature>
<accession>A0AAW2X0Z1</accession>
<feature type="compositionally biased region" description="Polar residues" evidence="1">
    <location>
        <begin position="100"/>
        <end position="114"/>
    </location>
</feature>
<keyword evidence="2" id="KW-0472">Membrane</keyword>
<reference evidence="3" key="2">
    <citation type="journal article" date="2024" name="Plant">
        <title>Genomic evolution and insights into agronomic trait innovations of Sesamum species.</title>
        <authorList>
            <person name="Miao H."/>
            <person name="Wang L."/>
            <person name="Qu L."/>
            <person name="Liu H."/>
            <person name="Sun Y."/>
            <person name="Le M."/>
            <person name="Wang Q."/>
            <person name="Wei S."/>
            <person name="Zheng Y."/>
            <person name="Lin W."/>
            <person name="Duan Y."/>
            <person name="Cao H."/>
            <person name="Xiong S."/>
            <person name="Wang X."/>
            <person name="Wei L."/>
            <person name="Li C."/>
            <person name="Ma Q."/>
            <person name="Ju M."/>
            <person name="Zhao R."/>
            <person name="Li G."/>
            <person name="Mu C."/>
            <person name="Tian Q."/>
            <person name="Mei H."/>
            <person name="Zhang T."/>
            <person name="Gao T."/>
            <person name="Zhang H."/>
        </authorList>
    </citation>
    <scope>NUCLEOTIDE SEQUENCE</scope>
    <source>
        <strain evidence="3">KEN1</strain>
    </source>
</reference>
<sequence>MFRLDWRKLISIFVILMVVSVLIQISRLPYPLTELIFPPPTLVSSYKSFNSAIYLGTQPQTNNENGSPMVLLNSSHQVNQSLESSKKKQKESQQRRRRNNLASSNMLAPSSHPSVKNLPSRIERYLKSLAPDEALAFIKRDIDNAPLVSDDDSKLYAPLFRNISTFKRYI</sequence>
<feature type="region of interest" description="Disordered" evidence="1">
    <location>
        <begin position="81"/>
        <end position="116"/>
    </location>
</feature>
<keyword evidence="2" id="KW-0812">Transmembrane</keyword>
<protein>
    <submittedName>
        <fullName evidence="3">Uncharacterized protein</fullName>
    </submittedName>
</protein>
<comment type="caution">
    <text evidence="3">The sequence shown here is derived from an EMBL/GenBank/DDBJ whole genome shotgun (WGS) entry which is preliminary data.</text>
</comment>
<reference evidence="3" key="1">
    <citation type="submission" date="2020-06" db="EMBL/GenBank/DDBJ databases">
        <authorList>
            <person name="Li T."/>
            <person name="Hu X."/>
            <person name="Zhang T."/>
            <person name="Song X."/>
            <person name="Zhang H."/>
            <person name="Dai N."/>
            <person name="Sheng W."/>
            <person name="Hou X."/>
            <person name="Wei L."/>
        </authorList>
    </citation>
    <scope>NUCLEOTIDE SEQUENCE</scope>
    <source>
        <strain evidence="3">KEN1</strain>
        <tissue evidence="3">Leaf</tissue>
    </source>
</reference>
<gene>
    <name evidence="3" type="ORF">Slati_1760600</name>
</gene>
<evidence type="ECO:0000256" key="1">
    <source>
        <dbReference type="SAM" id="MobiDB-lite"/>
    </source>
</evidence>
<feature type="compositionally biased region" description="Basic and acidic residues" evidence="1">
    <location>
        <begin position="84"/>
        <end position="94"/>
    </location>
</feature>
<keyword evidence="2" id="KW-1133">Transmembrane helix</keyword>
<dbReference type="EMBL" id="JACGWN010000006">
    <property type="protein sequence ID" value="KAL0446327.1"/>
    <property type="molecule type" value="Genomic_DNA"/>
</dbReference>
<evidence type="ECO:0000256" key="2">
    <source>
        <dbReference type="SAM" id="Phobius"/>
    </source>
</evidence>
<evidence type="ECO:0000313" key="3">
    <source>
        <dbReference type="EMBL" id="KAL0446327.1"/>
    </source>
</evidence>
<dbReference type="AlphaFoldDB" id="A0AAW2X0Z1"/>
<name>A0AAW2X0Z1_9LAMI</name>